<proteinExistence type="predicted"/>
<evidence type="ECO:0000313" key="1">
    <source>
        <dbReference type="EMBL" id="KAI6093349.1"/>
    </source>
</evidence>
<gene>
    <name evidence="1" type="ORF">F4821DRAFT_253326</name>
</gene>
<organism evidence="1 2">
    <name type="scientific">Hypoxylon rubiginosum</name>
    <dbReference type="NCBI Taxonomy" id="110542"/>
    <lineage>
        <taxon>Eukaryota</taxon>
        <taxon>Fungi</taxon>
        <taxon>Dikarya</taxon>
        <taxon>Ascomycota</taxon>
        <taxon>Pezizomycotina</taxon>
        <taxon>Sordariomycetes</taxon>
        <taxon>Xylariomycetidae</taxon>
        <taxon>Xylariales</taxon>
        <taxon>Hypoxylaceae</taxon>
        <taxon>Hypoxylon</taxon>
    </lineage>
</organism>
<comment type="caution">
    <text evidence="1">The sequence shown here is derived from an EMBL/GenBank/DDBJ whole genome shotgun (WGS) entry which is preliminary data.</text>
</comment>
<dbReference type="Proteomes" id="UP001497680">
    <property type="component" value="Unassembled WGS sequence"/>
</dbReference>
<reference evidence="1 2" key="1">
    <citation type="journal article" date="2022" name="New Phytol.">
        <title>Ecological generalism drives hyperdiversity of secondary metabolite gene clusters in xylarialean endophytes.</title>
        <authorList>
            <person name="Franco M.E.E."/>
            <person name="Wisecaver J.H."/>
            <person name="Arnold A.E."/>
            <person name="Ju Y.M."/>
            <person name="Slot J.C."/>
            <person name="Ahrendt S."/>
            <person name="Moore L.P."/>
            <person name="Eastman K.E."/>
            <person name="Scott K."/>
            <person name="Konkel Z."/>
            <person name="Mondo S.J."/>
            <person name="Kuo A."/>
            <person name="Hayes R.D."/>
            <person name="Haridas S."/>
            <person name="Andreopoulos B."/>
            <person name="Riley R."/>
            <person name="LaButti K."/>
            <person name="Pangilinan J."/>
            <person name="Lipzen A."/>
            <person name="Amirebrahimi M."/>
            <person name="Yan J."/>
            <person name="Adam C."/>
            <person name="Keymanesh K."/>
            <person name="Ng V."/>
            <person name="Louie K."/>
            <person name="Northen T."/>
            <person name="Drula E."/>
            <person name="Henrissat B."/>
            <person name="Hsieh H.M."/>
            <person name="Youens-Clark K."/>
            <person name="Lutzoni F."/>
            <person name="Miadlikowska J."/>
            <person name="Eastwood D.C."/>
            <person name="Hamelin R.C."/>
            <person name="Grigoriev I.V."/>
            <person name="U'Ren J.M."/>
        </authorList>
    </citation>
    <scope>NUCLEOTIDE SEQUENCE [LARGE SCALE GENOMIC DNA]</scope>
    <source>
        <strain evidence="1 2">ER1909</strain>
    </source>
</reference>
<protein>
    <submittedName>
        <fullName evidence="1">Uncharacterized protein</fullName>
    </submittedName>
</protein>
<evidence type="ECO:0000313" key="2">
    <source>
        <dbReference type="Proteomes" id="UP001497680"/>
    </source>
</evidence>
<dbReference type="EMBL" id="MU394281">
    <property type="protein sequence ID" value="KAI6093349.1"/>
    <property type="molecule type" value="Genomic_DNA"/>
</dbReference>
<sequence>MHPHPEPFGGGRHGRGRGAATYQHQDWTGRSVYPQDAEDLKAHKWFRDIPWDRLSQIAPPFVPRLAGCEDTHYFDEEESISDWSSSHPDPSSTETEDLASSNPLLASNSPTVNSYRGGPITSPSLGGQRRRSPERAAAMHAQLAQFPRHMRGLLGQFVASPYDSTKLKRVDREIELATDADARLCAAMKAFVRLYGRRERKRPRDRLLRDRKTRDVVLDVRRQTAFMGYTYRRIGECCDGTYEDEVGVWGVGAGGSSSGMGGDAKGKGKGKANNGAELASYRAWCQGRAG</sequence>
<name>A0ACC0DKN4_9PEZI</name>
<keyword evidence="2" id="KW-1185">Reference proteome</keyword>
<accession>A0ACC0DKN4</accession>